<gene>
    <name evidence="1" type="ORF">CK203_095379</name>
</gene>
<proteinExistence type="predicted"/>
<accession>A0A438BTJ6</accession>
<dbReference type="Proteomes" id="UP000288805">
    <property type="component" value="Unassembled WGS sequence"/>
</dbReference>
<evidence type="ECO:0000313" key="1">
    <source>
        <dbReference type="EMBL" id="RVW14286.1"/>
    </source>
</evidence>
<organism evidence="1 2">
    <name type="scientific">Vitis vinifera</name>
    <name type="common">Grape</name>
    <dbReference type="NCBI Taxonomy" id="29760"/>
    <lineage>
        <taxon>Eukaryota</taxon>
        <taxon>Viridiplantae</taxon>
        <taxon>Streptophyta</taxon>
        <taxon>Embryophyta</taxon>
        <taxon>Tracheophyta</taxon>
        <taxon>Spermatophyta</taxon>
        <taxon>Magnoliopsida</taxon>
        <taxon>eudicotyledons</taxon>
        <taxon>Gunneridae</taxon>
        <taxon>Pentapetalae</taxon>
        <taxon>rosids</taxon>
        <taxon>Vitales</taxon>
        <taxon>Vitaceae</taxon>
        <taxon>Viteae</taxon>
        <taxon>Vitis</taxon>
    </lineage>
</organism>
<comment type="caution">
    <text evidence="1">The sequence shown here is derived from an EMBL/GenBank/DDBJ whole genome shotgun (WGS) entry which is preliminary data.</text>
</comment>
<name>A0A438BTJ6_VITVI</name>
<dbReference type="EMBL" id="QGNW01002623">
    <property type="protein sequence ID" value="RVW14286.1"/>
    <property type="molecule type" value="Genomic_DNA"/>
</dbReference>
<protein>
    <submittedName>
        <fullName evidence="1">Uncharacterized protein</fullName>
    </submittedName>
</protein>
<evidence type="ECO:0000313" key="2">
    <source>
        <dbReference type="Proteomes" id="UP000288805"/>
    </source>
</evidence>
<dbReference type="AlphaFoldDB" id="A0A438BTJ6"/>
<reference evidence="1 2" key="1">
    <citation type="journal article" date="2018" name="PLoS Genet.">
        <title>Population sequencing reveals clonal diversity and ancestral inbreeding in the grapevine cultivar Chardonnay.</title>
        <authorList>
            <person name="Roach M.J."/>
            <person name="Johnson D.L."/>
            <person name="Bohlmann J."/>
            <person name="van Vuuren H.J."/>
            <person name="Jones S.J."/>
            <person name="Pretorius I.S."/>
            <person name="Schmidt S.A."/>
            <person name="Borneman A.R."/>
        </authorList>
    </citation>
    <scope>NUCLEOTIDE SEQUENCE [LARGE SCALE GENOMIC DNA]</scope>
    <source>
        <strain evidence="2">cv. Chardonnay</strain>
        <tissue evidence="1">Leaf</tissue>
    </source>
</reference>
<sequence>MDFPRVSEVFSKVTLAPLTYMEQLRYWKWVLLCFELVSRLKTNLQKCEKMLAGEVDKVDRLAYLFACRIETLPATYLGLASGAPH</sequence>